<gene>
    <name evidence="1" type="ORF">F4820DRAFT_173900</name>
</gene>
<name>A0ACB9YKD3_9PEZI</name>
<proteinExistence type="predicted"/>
<protein>
    <submittedName>
        <fullName evidence="1">Uncharacterized protein</fullName>
    </submittedName>
</protein>
<accession>A0ACB9YKD3</accession>
<dbReference type="Proteomes" id="UP001497700">
    <property type="component" value="Unassembled WGS sequence"/>
</dbReference>
<evidence type="ECO:0000313" key="2">
    <source>
        <dbReference type="Proteomes" id="UP001497700"/>
    </source>
</evidence>
<sequence>MFAPLADNIGTANLLEFLKRLRDCIERFNDIPSPEANAIELLEQIKDLVAVTRSIDDLATRERRYSSLRRNTLTAADTIHLQSVYTSTRHLVQDCIELIESFHPAVEDVIKDRNRIGYAAPETQLTGRPWYEEAYDALKLYAEVFRMLFSSITLLHNKNDTSEDGILSAEATISASTLQYQTALVESKLRNAGKHVTNEIRTAVAAAKRVTLQVPPSLNKHFVVGRSIKSFYTGRKKEMAKVVDAFADTSCSGQRRFVIYGLGGSGKSELALKYAEEQHQNFWGVFFVDASTRKSASASYSEIAKIGGVEPNEKAAKNWLATRVLSWLLIIDNADDDEVLLDDVLPTSAKGCILITSRNPMHKSYGTAGERHLELLPMEAGEANDLILKAAEEPSPWAMTLKDSASAICQALGFLPLALVHAGKAILLKICTWKGYLAFFDRRMDRIRRRRRQQRDRSSPRNDRRLQEDDDGMNVFSSYEILYKSLEISDHQKYKDAIELLQLFSYFHHQNIRVDVLVYAAVNPLKEEKAREEEAKADEEIQRRIPLPVKKTWSAWLRELLIRLSRHLDGPRPLPAALKSTDFLTSANLEDEVNDRLHIALVELVKRSLIMSQDRAQGRYCMHPLVHKWVRERAGMATSEQALWCQVSMTVLARSISFPPLGDTEYERDMRRELLPHIIHVRSCESDIRKRLQENRMRRRSLWPAVYVEFGRHQALESARFSRVYSECGLFQEALQLQSKVRDFAVQALGEGHPLAIRITLYQAGTLYELSRASEATKLQRRMYDVCLESLGPYQPLTLTVTDMLASGLCFMGQFSASLALHEKAVEGMTTIYGRRNADTLKAIRNLARVHLRYMEFEKSSELGLVAWEGMKEELGETHVETLICLEDLAMTRLRLGEEYLSECHERMEFVLKQREKSLGREHPYTLLAICNLGRVKSAMGQPDEAARIMKPAVDTAERNLGENHFGVLAGKIHYAQVLVNQGRYEEAEEMFHMITAKPQYRQFTDDEGGEHPDRLVALWYLTGCLEKQGKFRKALEICQGLEQSLKDIGGRGLGVRHKFAAMVQEEITKIRELMQDRKKASEPDLVVPAEI</sequence>
<dbReference type="EMBL" id="MU393641">
    <property type="protein sequence ID" value="KAI4859325.1"/>
    <property type="molecule type" value="Genomic_DNA"/>
</dbReference>
<keyword evidence="2" id="KW-1185">Reference proteome</keyword>
<comment type="caution">
    <text evidence="1">The sequence shown here is derived from an EMBL/GenBank/DDBJ whole genome shotgun (WGS) entry which is preliminary data.</text>
</comment>
<reference evidence="1 2" key="1">
    <citation type="journal article" date="2022" name="New Phytol.">
        <title>Ecological generalism drives hyperdiversity of secondary metabolite gene clusters in xylarialean endophytes.</title>
        <authorList>
            <person name="Franco M.E.E."/>
            <person name="Wisecaver J.H."/>
            <person name="Arnold A.E."/>
            <person name="Ju Y.M."/>
            <person name="Slot J.C."/>
            <person name="Ahrendt S."/>
            <person name="Moore L.P."/>
            <person name="Eastman K.E."/>
            <person name="Scott K."/>
            <person name="Konkel Z."/>
            <person name="Mondo S.J."/>
            <person name="Kuo A."/>
            <person name="Hayes R.D."/>
            <person name="Haridas S."/>
            <person name="Andreopoulos B."/>
            <person name="Riley R."/>
            <person name="LaButti K."/>
            <person name="Pangilinan J."/>
            <person name="Lipzen A."/>
            <person name="Amirebrahimi M."/>
            <person name="Yan J."/>
            <person name="Adam C."/>
            <person name="Keymanesh K."/>
            <person name="Ng V."/>
            <person name="Louie K."/>
            <person name="Northen T."/>
            <person name="Drula E."/>
            <person name="Henrissat B."/>
            <person name="Hsieh H.M."/>
            <person name="Youens-Clark K."/>
            <person name="Lutzoni F."/>
            <person name="Miadlikowska J."/>
            <person name="Eastwood D.C."/>
            <person name="Hamelin R.C."/>
            <person name="Grigoriev I.V."/>
            <person name="U'Ren J.M."/>
        </authorList>
    </citation>
    <scope>NUCLEOTIDE SEQUENCE [LARGE SCALE GENOMIC DNA]</scope>
    <source>
        <strain evidence="1 2">CBS 119005</strain>
    </source>
</reference>
<organism evidence="1 2">
    <name type="scientific">Hypoxylon rubiginosum</name>
    <dbReference type="NCBI Taxonomy" id="110542"/>
    <lineage>
        <taxon>Eukaryota</taxon>
        <taxon>Fungi</taxon>
        <taxon>Dikarya</taxon>
        <taxon>Ascomycota</taxon>
        <taxon>Pezizomycotina</taxon>
        <taxon>Sordariomycetes</taxon>
        <taxon>Xylariomycetidae</taxon>
        <taxon>Xylariales</taxon>
        <taxon>Hypoxylaceae</taxon>
        <taxon>Hypoxylon</taxon>
    </lineage>
</organism>
<evidence type="ECO:0000313" key="1">
    <source>
        <dbReference type="EMBL" id="KAI4859325.1"/>
    </source>
</evidence>